<gene>
    <name evidence="1" type="ORF">CWD94_01220</name>
</gene>
<organism evidence="1 2">
    <name type="scientific">Lysinibacillus xylanilyticus</name>
    <dbReference type="NCBI Taxonomy" id="582475"/>
    <lineage>
        <taxon>Bacteria</taxon>
        <taxon>Bacillati</taxon>
        <taxon>Bacillota</taxon>
        <taxon>Bacilli</taxon>
        <taxon>Bacillales</taxon>
        <taxon>Bacillaceae</taxon>
        <taxon>Lysinibacillus</taxon>
    </lineage>
</organism>
<proteinExistence type="predicted"/>
<accession>A0A2M9QBJ9</accession>
<protein>
    <submittedName>
        <fullName evidence="1">GntR family transcriptional regulator</fullName>
    </submittedName>
</protein>
<dbReference type="EMBL" id="PHQY01000092">
    <property type="protein sequence ID" value="PJO45444.1"/>
    <property type="molecule type" value="Genomic_DNA"/>
</dbReference>
<comment type="caution">
    <text evidence="1">The sequence shown here is derived from an EMBL/GenBank/DDBJ whole genome shotgun (WGS) entry which is preliminary data.</text>
</comment>
<feature type="non-terminal residue" evidence="1">
    <location>
        <position position="1"/>
    </location>
</feature>
<dbReference type="AlphaFoldDB" id="A0A2M9QBJ9"/>
<name>A0A2M9QBJ9_9BACI</name>
<dbReference type="Proteomes" id="UP000232101">
    <property type="component" value="Unassembled WGS sequence"/>
</dbReference>
<sequence>LQHLASNAEIRIYPLSDYRLDHSAPSQAQFLLGFGGIPVHEIEPSIEKLMNCWDIQKKHQSTSR</sequence>
<evidence type="ECO:0000313" key="2">
    <source>
        <dbReference type="Proteomes" id="UP000232101"/>
    </source>
</evidence>
<evidence type="ECO:0000313" key="1">
    <source>
        <dbReference type="EMBL" id="PJO45444.1"/>
    </source>
</evidence>
<reference evidence="1 2" key="1">
    <citation type="submission" date="2017-11" db="EMBL/GenBank/DDBJ databases">
        <title>Bacterial isolate from king chilli rhizosphere.</title>
        <authorList>
            <person name="Takhelmayum P."/>
            <person name="Sarangthem I."/>
        </authorList>
    </citation>
    <scope>NUCLEOTIDE SEQUENCE [LARGE SCALE GENOMIC DNA]</scope>
    <source>
        <strain evidence="2">t26</strain>
    </source>
</reference>